<dbReference type="GO" id="GO:0046394">
    <property type="term" value="P:carboxylic acid biosynthetic process"/>
    <property type="evidence" value="ECO:0007669"/>
    <property type="project" value="UniProtKB-ARBA"/>
</dbReference>
<evidence type="ECO:0000313" key="2">
    <source>
        <dbReference type="EMBL" id="AYA36305.1"/>
    </source>
</evidence>
<dbReference type="KEGG" id="hyh:D3Y59_04040"/>
<dbReference type="InterPro" id="IPR043131">
    <property type="entry name" value="BCAT-like_N"/>
</dbReference>
<dbReference type="Gene3D" id="3.30.470.10">
    <property type="match status" value="1"/>
</dbReference>
<dbReference type="InterPro" id="IPR036038">
    <property type="entry name" value="Aminotransferase-like"/>
</dbReference>
<evidence type="ECO:0008006" key="4">
    <source>
        <dbReference type="Google" id="ProtNLM"/>
    </source>
</evidence>
<dbReference type="InterPro" id="IPR043132">
    <property type="entry name" value="BCAT-like_C"/>
</dbReference>
<evidence type="ECO:0000256" key="1">
    <source>
        <dbReference type="ARBA" id="ARBA00009320"/>
    </source>
</evidence>
<dbReference type="OrthoDB" id="9805628at2"/>
<dbReference type="EMBL" id="CP032317">
    <property type="protein sequence ID" value="AYA36305.1"/>
    <property type="molecule type" value="Genomic_DNA"/>
</dbReference>
<reference evidence="2 3" key="1">
    <citation type="submission" date="2018-09" db="EMBL/GenBank/DDBJ databases">
        <title>Hymenobacter medium sp. nov., isolated from R2A medium.</title>
        <authorList>
            <person name="Yingchao G."/>
        </authorList>
    </citation>
    <scope>NUCLEOTIDE SEQUENCE [LARGE SCALE GENOMIC DNA]</scope>
    <source>
        <strain evidence="3">sh-6</strain>
    </source>
</reference>
<sequence length="274" mass="29377">MSQALLNGRLLPAAEVELPLPNRGLQFNDGFFETMVYEGGAVRWAAHHLGRMQRAATALHLELPPALANAAALNHTLAPLAATTAGPARIRLQLWRAGGGLYAPATQQAEWLATAASFVPNNSPVGTADFAQRIGTQYSPVSFCKGPYALHYVLAAQERDARGLDELLLLDAHGHVAESVSAAVFWISNNELHAPAPESGCVAGVRQAHLRQVAQQLGIRCHLGLYRPAALLAADAVFTANVAGIRNIERLAGTAYKQTEHPLLDALRRQDLKN</sequence>
<dbReference type="Gene3D" id="3.20.10.10">
    <property type="entry name" value="D-amino Acid Aminotransferase, subunit A, domain 2"/>
    <property type="match status" value="1"/>
</dbReference>
<accession>A0A3B7QXN4</accession>
<dbReference type="PANTHER" id="PTHR42743:SF13">
    <property type="entry name" value="P-LOOP CONTAINING NUCLEOSIDE TRIPHOSPHATE HYDROLASE PROTEIN"/>
    <property type="match status" value="1"/>
</dbReference>
<evidence type="ECO:0000313" key="3">
    <source>
        <dbReference type="Proteomes" id="UP000262802"/>
    </source>
</evidence>
<protein>
    <recommendedName>
        <fullName evidence="4">Aminotransferase IV</fullName>
    </recommendedName>
</protein>
<dbReference type="Pfam" id="PF01063">
    <property type="entry name" value="Aminotran_4"/>
    <property type="match status" value="1"/>
</dbReference>
<name>A0A3B7QXN4_9BACT</name>
<dbReference type="SUPFAM" id="SSF56752">
    <property type="entry name" value="D-aminoacid aminotransferase-like PLP-dependent enzymes"/>
    <property type="match status" value="1"/>
</dbReference>
<keyword evidence="3" id="KW-1185">Reference proteome</keyword>
<comment type="similarity">
    <text evidence="1">Belongs to the class-IV pyridoxal-phosphate-dependent aminotransferase family.</text>
</comment>
<dbReference type="Proteomes" id="UP000262802">
    <property type="component" value="Chromosome"/>
</dbReference>
<dbReference type="AlphaFoldDB" id="A0A3B7QXN4"/>
<dbReference type="RefSeq" id="WP_119443890.1">
    <property type="nucleotide sequence ID" value="NZ_CP032317.1"/>
</dbReference>
<dbReference type="InterPro" id="IPR001544">
    <property type="entry name" value="Aminotrans_IV"/>
</dbReference>
<dbReference type="PANTHER" id="PTHR42743">
    <property type="entry name" value="AMINO-ACID AMINOTRANSFERASE"/>
    <property type="match status" value="1"/>
</dbReference>
<proteinExistence type="inferred from homology"/>
<organism evidence="2 3">
    <name type="scientific">Hymenobacter oligotrophus</name>
    <dbReference type="NCBI Taxonomy" id="2319843"/>
    <lineage>
        <taxon>Bacteria</taxon>
        <taxon>Pseudomonadati</taxon>
        <taxon>Bacteroidota</taxon>
        <taxon>Cytophagia</taxon>
        <taxon>Cytophagales</taxon>
        <taxon>Hymenobacteraceae</taxon>
        <taxon>Hymenobacter</taxon>
    </lineage>
</organism>
<dbReference type="GO" id="GO:0003824">
    <property type="term" value="F:catalytic activity"/>
    <property type="evidence" value="ECO:0007669"/>
    <property type="project" value="InterPro"/>
</dbReference>
<gene>
    <name evidence="2" type="ORF">D3Y59_04040</name>
</gene>
<dbReference type="InterPro" id="IPR050571">
    <property type="entry name" value="Class-IV_PLP-Dep_Aminotrnsfr"/>
</dbReference>